<dbReference type="RefSeq" id="WP_210100195.1">
    <property type="nucleotide sequence ID" value="NZ_BAABLK010000070.1"/>
</dbReference>
<accession>A0ABP9TRL3</accession>
<dbReference type="Proteomes" id="UP001501257">
    <property type="component" value="Unassembled WGS sequence"/>
</dbReference>
<evidence type="ECO:0000313" key="2">
    <source>
        <dbReference type="Proteomes" id="UP001501257"/>
    </source>
</evidence>
<name>A0ABP9TRL3_9MICC</name>
<dbReference type="EMBL" id="BAABLK010000070">
    <property type="protein sequence ID" value="GAA5228503.1"/>
    <property type="molecule type" value="Genomic_DNA"/>
</dbReference>
<reference evidence="2" key="1">
    <citation type="journal article" date="2019" name="Int. J. Syst. Evol. Microbiol.">
        <title>The Global Catalogue of Microorganisms (GCM) 10K type strain sequencing project: providing services to taxonomists for standard genome sequencing and annotation.</title>
        <authorList>
            <consortium name="The Broad Institute Genomics Platform"/>
            <consortium name="The Broad Institute Genome Sequencing Center for Infectious Disease"/>
            <person name="Wu L."/>
            <person name="Ma J."/>
        </authorList>
    </citation>
    <scope>NUCLEOTIDE SEQUENCE [LARGE SCALE GENOMIC DNA]</scope>
    <source>
        <strain evidence="2">JCM 18952</strain>
    </source>
</reference>
<sequence length="58" mass="6743">MDLNVDARCALTDEQIVQVDHWRARQDDELQTVIARAEAKRLASAIIEFRTKLLSDRF</sequence>
<protein>
    <submittedName>
        <fullName evidence="1">Uncharacterized protein</fullName>
    </submittedName>
</protein>
<comment type="caution">
    <text evidence="1">The sequence shown here is derived from an EMBL/GenBank/DDBJ whole genome shotgun (WGS) entry which is preliminary data.</text>
</comment>
<proteinExistence type="predicted"/>
<evidence type="ECO:0000313" key="1">
    <source>
        <dbReference type="EMBL" id="GAA5228503.1"/>
    </source>
</evidence>
<keyword evidence="2" id="KW-1185">Reference proteome</keyword>
<gene>
    <name evidence="1" type="ORF">GCM10025778_30410</name>
</gene>
<organism evidence="1 2">
    <name type="scientific">Paeniglutamicibacter antarcticus</name>
    <dbReference type="NCBI Taxonomy" id="494023"/>
    <lineage>
        <taxon>Bacteria</taxon>
        <taxon>Bacillati</taxon>
        <taxon>Actinomycetota</taxon>
        <taxon>Actinomycetes</taxon>
        <taxon>Micrococcales</taxon>
        <taxon>Micrococcaceae</taxon>
        <taxon>Paeniglutamicibacter</taxon>
    </lineage>
</organism>